<evidence type="ECO:0000313" key="4">
    <source>
        <dbReference type="Proteomes" id="UP000195521"/>
    </source>
</evidence>
<name>A0A1Y1JQ90_PLAGO</name>
<keyword evidence="4" id="KW-1185">Reference proteome</keyword>
<reference evidence="4" key="1">
    <citation type="submission" date="2017-04" db="EMBL/GenBank/DDBJ databases">
        <title>Plasmodium gonderi genome.</title>
        <authorList>
            <person name="Arisue N."/>
            <person name="Honma H."/>
            <person name="Kawai S."/>
            <person name="Tougan T."/>
            <person name="Tanabe K."/>
            <person name="Horii T."/>
        </authorList>
    </citation>
    <scope>NUCLEOTIDE SEQUENCE [LARGE SCALE GENOMIC DNA]</scope>
    <source>
        <strain evidence="4">ATCC 30045</strain>
    </source>
</reference>
<feature type="signal peptide" evidence="2">
    <location>
        <begin position="1"/>
        <end position="18"/>
    </location>
</feature>
<evidence type="ECO:0000256" key="1">
    <source>
        <dbReference type="SAM" id="MobiDB-lite"/>
    </source>
</evidence>
<dbReference type="OrthoDB" id="391771at2759"/>
<dbReference type="OMA" id="FEGYIVC"/>
<dbReference type="EMBL" id="BDQF01000015">
    <property type="protein sequence ID" value="GAW83645.1"/>
    <property type="molecule type" value="Genomic_DNA"/>
</dbReference>
<sequence length="502" mass="57885">MIFLKWIVISLYLAHVFPNHTFTTGREGREGNEIGNEKGSLFQKLRNNLINYIAKKKKYDSNGWVNLSLLQDDGFQEIDLRLENEKIICNEDNQILEVTVLNQKLLKHTDDASYHELTLQSKKLEPNKKLLSKIPLMKMTNYQPGGTTAFVQSGLMSIHAFPSNFEGYIVCTKKNTHAVLAPKVMKPVEFISGPWKVRVSIDFYRCPISNFGRIFQITIIDKVNVLLNNQKSFIWPMPLTSFFEVYDMHMAVRGCKSGNFCELERTGIGNGIGSGSLILSCPCWEKTQKFSMGNAVLFSAYLGMMIAQGMAYLFVNSPTDDYTNKNRKQVLKNAPNARRKTKNNSVYPNDEYYEGENKKPLKKLNILTNLLFWGGTTIANVLYGIKSLVDISQNLNHINQEFEKGALFYPWELRYPETYSHLSHVKPWEWHYKKGHQHNAPLDEMKQKEREQNERKQNDEAKTNESMDNFPREKNTKTQNHPQGKGIKPSIIKMFEQNIRSS</sequence>
<protein>
    <recommendedName>
        <fullName evidence="5">Parasitophorous vacuolar protein 2</fullName>
    </recommendedName>
</protein>
<dbReference type="AlphaFoldDB" id="A0A1Y1JQ90"/>
<proteinExistence type="predicted"/>
<dbReference type="Proteomes" id="UP000195521">
    <property type="component" value="Unassembled WGS sequence"/>
</dbReference>
<evidence type="ECO:0000313" key="3">
    <source>
        <dbReference type="EMBL" id="GAW83645.1"/>
    </source>
</evidence>
<organism evidence="3 4">
    <name type="scientific">Plasmodium gonderi</name>
    <dbReference type="NCBI Taxonomy" id="77519"/>
    <lineage>
        <taxon>Eukaryota</taxon>
        <taxon>Sar</taxon>
        <taxon>Alveolata</taxon>
        <taxon>Apicomplexa</taxon>
        <taxon>Aconoidasida</taxon>
        <taxon>Haemosporida</taxon>
        <taxon>Plasmodiidae</taxon>
        <taxon>Plasmodium</taxon>
        <taxon>Plasmodium (Plasmodium)</taxon>
    </lineage>
</organism>
<comment type="caution">
    <text evidence="3">The sequence shown here is derived from an EMBL/GenBank/DDBJ whole genome shotgun (WGS) entry which is preliminary data.</text>
</comment>
<feature type="compositionally biased region" description="Basic and acidic residues" evidence="1">
    <location>
        <begin position="442"/>
        <end position="476"/>
    </location>
</feature>
<dbReference type="RefSeq" id="XP_028546234.1">
    <property type="nucleotide sequence ID" value="XM_028690433.1"/>
</dbReference>
<evidence type="ECO:0000256" key="2">
    <source>
        <dbReference type="SAM" id="SignalP"/>
    </source>
</evidence>
<feature type="chain" id="PRO_5013367647" description="Parasitophorous vacuolar protein 2" evidence="2">
    <location>
        <begin position="19"/>
        <end position="502"/>
    </location>
</feature>
<feature type="region of interest" description="Disordered" evidence="1">
    <location>
        <begin position="442"/>
        <end position="502"/>
    </location>
</feature>
<gene>
    <name evidence="3" type="ORF">PGO_144430</name>
</gene>
<evidence type="ECO:0008006" key="5">
    <source>
        <dbReference type="Google" id="ProtNLM"/>
    </source>
</evidence>
<dbReference type="GeneID" id="39750391"/>
<accession>A0A1Y1JQ90</accession>
<keyword evidence="2" id="KW-0732">Signal</keyword>